<accession>A0A7J6KNP9</accession>
<evidence type="ECO:0000313" key="1">
    <source>
        <dbReference type="EMBL" id="KAF4648209.1"/>
    </source>
</evidence>
<dbReference type="EMBL" id="JAAPAO010002121">
    <property type="protein sequence ID" value="KAF4648209.1"/>
    <property type="molecule type" value="Genomic_DNA"/>
</dbReference>
<dbReference type="AlphaFoldDB" id="A0A7J6KNP9"/>
<evidence type="ECO:0000313" key="2">
    <source>
        <dbReference type="Proteomes" id="UP000591131"/>
    </source>
</evidence>
<dbReference type="Proteomes" id="UP000591131">
    <property type="component" value="Unassembled WGS sequence"/>
</dbReference>
<keyword evidence="2" id="KW-1185">Reference proteome</keyword>
<sequence>MFTSKTDNVSVVNWLTRKERRHWIRVTGICKHAVESRLQLIEDCCLRGQPPLPDRYTCCYSRQRVYHSLSLGSAVDQPLMAPLAKALRTLEAPSGEACAAGGAASLHPASDERQVHDWLATLPVRDGRVVVPPQDLPRVLRAVHDHEESKALFEEVRVWIDCPGLAAACRAIISACIDCQEGKAMPGDAQGSRLSRCVLSRVPPMSSTESISTSAAHLSAGRQVDTILFHIRGR</sequence>
<protein>
    <submittedName>
        <fullName evidence="1">Uncharacterized protein</fullName>
    </submittedName>
</protein>
<comment type="caution">
    <text evidence="1">The sequence shown here is derived from an EMBL/GenBank/DDBJ whole genome shotgun (WGS) entry which is preliminary data.</text>
</comment>
<name>A0A7J6KNP9_PERCH</name>
<reference evidence="1 2" key="1">
    <citation type="submission" date="2020-04" db="EMBL/GenBank/DDBJ databases">
        <title>Perkinsus chesapeaki whole genome sequence.</title>
        <authorList>
            <person name="Bogema D.R."/>
        </authorList>
    </citation>
    <scope>NUCLEOTIDE SEQUENCE [LARGE SCALE GENOMIC DNA]</scope>
    <source>
        <strain evidence="1">ATCC PRA-425</strain>
    </source>
</reference>
<proteinExistence type="predicted"/>
<gene>
    <name evidence="1" type="ORF">FOL47_003609</name>
</gene>
<organism evidence="1 2">
    <name type="scientific">Perkinsus chesapeaki</name>
    <name type="common">Clam parasite</name>
    <name type="synonym">Perkinsus andrewsi</name>
    <dbReference type="NCBI Taxonomy" id="330153"/>
    <lineage>
        <taxon>Eukaryota</taxon>
        <taxon>Sar</taxon>
        <taxon>Alveolata</taxon>
        <taxon>Perkinsozoa</taxon>
        <taxon>Perkinsea</taxon>
        <taxon>Perkinsida</taxon>
        <taxon>Perkinsidae</taxon>
        <taxon>Perkinsus</taxon>
    </lineage>
</organism>